<feature type="domain" description="FecR protein" evidence="2">
    <location>
        <begin position="105"/>
        <end position="200"/>
    </location>
</feature>
<evidence type="ECO:0000313" key="5">
    <source>
        <dbReference type="Proteomes" id="UP000291117"/>
    </source>
</evidence>
<feature type="domain" description="Protein FecR C-terminal" evidence="3">
    <location>
        <begin position="239"/>
        <end position="308"/>
    </location>
</feature>
<dbReference type="Gene3D" id="2.60.120.1440">
    <property type="match status" value="1"/>
</dbReference>
<dbReference type="InterPro" id="IPR006860">
    <property type="entry name" value="FecR"/>
</dbReference>
<keyword evidence="1" id="KW-1133">Transmembrane helix</keyword>
<keyword evidence="1" id="KW-0812">Transmembrane</keyword>
<organism evidence="4 5">
    <name type="scientific">Pedobacter hiemivivus</name>
    <dbReference type="NCBI Taxonomy" id="2530454"/>
    <lineage>
        <taxon>Bacteria</taxon>
        <taxon>Pseudomonadati</taxon>
        <taxon>Bacteroidota</taxon>
        <taxon>Sphingobacteriia</taxon>
        <taxon>Sphingobacteriales</taxon>
        <taxon>Sphingobacteriaceae</taxon>
        <taxon>Pedobacter</taxon>
    </lineage>
</organism>
<keyword evidence="5" id="KW-1185">Reference proteome</keyword>
<dbReference type="PIRSF" id="PIRSF018266">
    <property type="entry name" value="FecR"/>
    <property type="match status" value="1"/>
</dbReference>
<dbReference type="Proteomes" id="UP000291117">
    <property type="component" value="Unassembled WGS sequence"/>
</dbReference>
<evidence type="ECO:0000313" key="4">
    <source>
        <dbReference type="EMBL" id="TCC97084.1"/>
    </source>
</evidence>
<dbReference type="Pfam" id="PF16344">
    <property type="entry name" value="FecR_C"/>
    <property type="match status" value="1"/>
</dbReference>
<evidence type="ECO:0000259" key="3">
    <source>
        <dbReference type="Pfam" id="PF16344"/>
    </source>
</evidence>
<comment type="caution">
    <text evidence="4">The sequence shown here is derived from an EMBL/GenBank/DDBJ whole genome shotgun (WGS) entry which is preliminary data.</text>
</comment>
<feature type="transmembrane region" description="Helical" evidence="1">
    <location>
        <begin position="69"/>
        <end position="87"/>
    </location>
</feature>
<dbReference type="PANTHER" id="PTHR30273">
    <property type="entry name" value="PERIPLASMIC SIGNAL SENSOR AND SIGMA FACTOR ACTIVATOR FECR-RELATED"/>
    <property type="match status" value="1"/>
</dbReference>
<proteinExistence type="predicted"/>
<name>A0A4R0NES5_9SPHI</name>
<dbReference type="Pfam" id="PF04773">
    <property type="entry name" value="FecR"/>
    <property type="match status" value="1"/>
</dbReference>
<evidence type="ECO:0000256" key="1">
    <source>
        <dbReference type="SAM" id="Phobius"/>
    </source>
</evidence>
<accession>A0A4R0NES5</accession>
<gene>
    <name evidence="4" type="ORF">EZ444_09510</name>
</gene>
<dbReference type="RefSeq" id="WP_131608496.1">
    <property type="nucleotide sequence ID" value="NZ_SJSM01000004.1"/>
</dbReference>
<dbReference type="EMBL" id="SJSM01000004">
    <property type="protein sequence ID" value="TCC97084.1"/>
    <property type="molecule type" value="Genomic_DNA"/>
</dbReference>
<protein>
    <submittedName>
        <fullName evidence="4">DUF4974 domain-containing protein</fullName>
    </submittedName>
</protein>
<dbReference type="Gene3D" id="3.55.50.30">
    <property type="match status" value="1"/>
</dbReference>
<reference evidence="4 5" key="1">
    <citation type="submission" date="2019-02" db="EMBL/GenBank/DDBJ databases">
        <title>Pedobacter sp. RP-3-8 sp. nov., isolated from Arctic soil.</title>
        <authorList>
            <person name="Dahal R.H."/>
        </authorList>
    </citation>
    <scope>NUCLEOTIDE SEQUENCE [LARGE SCALE GENOMIC DNA]</scope>
    <source>
        <strain evidence="4 5">RP-3-8</strain>
    </source>
</reference>
<dbReference type="InterPro" id="IPR012373">
    <property type="entry name" value="Ferrdict_sens_TM"/>
</dbReference>
<dbReference type="InterPro" id="IPR032508">
    <property type="entry name" value="FecR_C"/>
</dbReference>
<dbReference type="OrthoDB" id="697544at2"/>
<dbReference type="AlphaFoldDB" id="A0A4R0NES5"/>
<dbReference type="GO" id="GO:0016989">
    <property type="term" value="F:sigma factor antagonist activity"/>
    <property type="evidence" value="ECO:0007669"/>
    <property type="project" value="TreeGrafter"/>
</dbReference>
<sequence>MHKHYNDSDEARISKVIDDFKENPAAWDVEKMGPAQEVRNTVLNRLLNDMGENRSRTVPFVRTIQFRRMIAAAASVVVVMGLLWFGFNYKNSLPELADPLANMVVVKTKENDVRKIKLSDGSIVWLNSNSTLSYPEKFGAAKRQVELIDGEAYFDIHHDTQKPFQVKAGKTLTNVLGTAFNISSYSWLKEISVTVSRGKVAVNNEVLLPNQQLLYTKASGKVKQKKVSAADIVSWMERRLSFNDEDFKTVAAKLENKFNVKISFENKIIQELRFTARFAATDNLNDILEALIITQGLNYQIKGNHILITN</sequence>
<keyword evidence="1" id="KW-0472">Membrane</keyword>
<evidence type="ECO:0000259" key="2">
    <source>
        <dbReference type="Pfam" id="PF04773"/>
    </source>
</evidence>
<dbReference type="PANTHER" id="PTHR30273:SF2">
    <property type="entry name" value="PROTEIN FECR"/>
    <property type="match status" value="1"/>
</dbReference>